<dbReference type="InterPro" id="IPR026487">
    <property type="entry name" value="CHP04141"/>
</dbReference>
<sequence>MKVAARLSKPNVAVKQLLRATSSLTGPIMDWGGIKGSELYHGTSYAGQPSWINFILTGTNSSLPALKNEGAAALLFIPINNRYIMFCFGYSNQHLSGFGIERDFGLRVVLNTVDPSKIKSIDSKIMGSVVMNRRTQLSKENRIEDFGFEVNKDFLRHVAGKPTTSSFASAIAGSDSLNMNCDLNVRNLQTKVTDIYNYYTATNYQTNYSWVDNIKNVKDGFLLPSLDNDLLTSFNNLLSGSPSNLYIACPEVVDYTTLAYFKLTGYRSNTTFGFIEVESLVADLQLKGITSITIKNLENFRIEAFDNDDNFLNSWSLKDWIVYESIISGTQYIFSEGEWFEISSNYFNLVTSSVNSILSHPTEYLSLTPTPHKNEADYIKSYTAQRGHEKIFDRSLSYTYGTTNAIEICDIYNSTKEFIHIKEGSSSNKLSHLFNQGFVSASLLLNDSNFRTDLTSKLKGYTTLLKTIINPINSTKYTVVYRILRNGSAFSLPFFSKIVLIDTHKKIKLMGFKFRLEWVPKI</sequence>
<dbReference type="Proteomes" id="UP000305848">
    <property type="component" value="Unassembled WGS sequence"/>
</dbReference>
<dbReference type="Pfam" id="PF19614">
    <property type="entry name" value="DUF6119"/>
    <property type="match status" value="1"/>
</dbReference>
<accession>A0A4V6XAT4</accession>
<organism evidence="1 2">
    <name type="scientific">Ilyomonas limi</name>
    <dbReference type="NCBI Taxonomy" id="2575867"/>
    <lineage>
        <taxon>Bacteria</taxon>
        <taxon>Pseudomonadati</taxon>
        <taxon>Bacteroidota</taxon>
        <taxon>Chitinophagia</taxon>
        <taxon>Chitinophagales</taxon>
        <taxon>Chitinophagaceae</taxon>
        <taxon>Ilyomonas</taxon>
    </lineage>
</organism>
<reference evidence="1 2" key="1">
    <citation type="submission" date="2019-05" db="EMBL/GenBank/DDBJ databases">
        <title>Panacibacter sp. strain 17mud1-8 Genome sequencing and assembly.</title>
        <authorList>
            <person name="Chhetri G."/>
        </authorList>
    </citation>
    <scope>NUCLEOTIDE SEQUENCE [LARGE SCALE GENOMIC DNA]</scope>
    <source>
        <strain evidence="1 2">17mud1-8</strain>
    </source>
</reference>
<dbReference type="RefSeq" id="WP_137263085.1">
    <property type="nucleotide sequence ID" value="NZ_SZQL01000015.1"/>
</dbReference>
<dbReference type="EMBL" id="SZQL01000015">
    <property type="protein sequence ID" value="TKK66353.1"/>
    <property type="molecule type" value="Genomic_DNA"/>
</dbReference>
<evidence type="ECO:0000313" key="2">
    <source>
        <dbReference type="Proteomes" id="UP000305848"/>
    </source>
</evidence>
<proteinExistence type="predicted"/>
<name>A0A4V6XAT4_9BACT</name>
<dbReference type="OrthoDB" id="6401683at2"/>
<gene>
    <name evidence="1" type="ORF">FC093_17375</name>
</gene>
<evidence type="ECO:0000313" key="1">
    <source>
        <dbReference type="EMBL" id="TKK66353.1"/>
    </source>
</evidence>
<dbReference type="NCBIfam" id="TIGR04141">
    <property type="entry name" value="TIGR04141 family sporadically distributed protein"/>
    <property type="match status" value="1"/>
</dbReference>
<protein>
    <submittedName>
        <fullName evidence="1">Uncharacterized protein</fullName>
    </submittedName>
</protein>
<comment type="caution">
    <text evidence="1">The sequence shown here is derived from an EMBL/GenBank/DDBJ whole genome shotgun (WGS) entry which is preliminary data.</text>
</comment>
<keyword evidence="2" id="KW-1185">Reference proteome</keyword>
<dbReference type="AlphaFoldDB" id="A0A4V6XAT4"/>